<feature type="compositionally biased region" description="Acidic residues" evidence="1">
    <location>
        <begin position="45"/>
        <end position="60"/>
    </location>
</feature>
<reference evidence="3 4" key="1">
    <citation type="journal article" date="2014" name="Front. Microbiol.">
        <title>Population and genomic analysis of the genus Halorubrum.</title>
        <authorList>
            <person name="Fullmer M.S."/>
            <person name="Soucy S.M."/>
            <person name="Swithers K.S."/>
            <person name="Makkay A.M."/>
            <person name="Wheeler R."/>
            <person name="Ventosa A."/>
            <person name="Gogarten J.P."/>
            <person name="Papke R.T."/>
        </authorList>
    </citation>
    <scope>NUCLEOTIDE SEQUENCE [LARGE SCALE GENOMIC DNA]</scope>
    <source>
        <strain evidence="3 4">LD3</strain>
    </source>
</reference>
<dbReference type="EMBL" id="NHOW01000194">
    <property type="protein sequence ID" value="OYR58235.1"/>
    <property type="molecule type" value="Genomic_DNA"/>
</dbReference>
<evidence type="ECO:0000259" key="2">
    <source>
        <dbReference type="Pfam" id="PF20586"/>
    </source>
</evidence>
<organism evidence="3 4">
    <name type="scientific">Halorubrum ezzemoulense</name>
    <name type="common">Halorubrum chaoviator</name>
    <dbReference type="NCBI Taxonomy" id="337243"/>
    <lineage>
        <taxon>Archaea</taxon>
        <taxon>Methanobacteriati</taxon>
        <taxon>Methanobacteriota</taxon>
        <taxon>Stenosarchaea group</taxon>
        <taxon>Halobacteria</taxon>
        <taxon>Halobacteriales</taxon>
        <taxon>Haloferacaceae</taxon>
        <taxon>Halorubrum</taxon>
    </lineage>
</organism>
<sequence>MEQPSPPTSLPKYLAEGLPKQDTETLHEVQNYIEALIEYRDQSVDTDELPEAAEPVDEPDGAGRGTVVKEKVTCGDDSCKCASGNPADMHGPYLYRYYRENGTMKSEYVGKPESESLLCRNAERGRLVVPAPN</sequence>
<evidence type="ECO:0000256" key="1">
    <source>
        <dbReference type="SAM" id="MobiDB-lite"/>
    </source>
</evidence>
<name>A0A256INX5_HALEZ</name>
<dbReference type="InterPro" id="IPR046738">
    <property type="entry name" value="DUF6788"/>
</dbReference>
<accession>A0A256INX5</accession>
<feature type="domain" description="DUF6788" evidence="2">
    <location>
        <begin position="59"/>
        <end position="115"/>
    </location>
</feature>
<feature type="region of interest" description="Disordered" evidence="1">
    <location>
        <begin position="1"/>
        <end position="21"/>
    </location>
</feature>
<evidence type="ECO:0000313" key="4">
    <source>
        <dbReference type="Proteomes" id="UP000216409"/>
    </source>
</evidence>
<dbReference type="Proteomes" id="UP000216409">
    <property type="component" value="Unassembled WGS sequence"/>
</dbReference>
<feature type="region of interest" description="Disordered" evidence="1">
    <location>
        <begin position="45"/>
        <end position="65"/>
    </location>
</feature>
<comment type="caution">
    <text evidence="3">The sequence shown here is derived from an EMBL/GenBank/DDBJ whole genome shotgun (WGS) entry which is preliminary data.</text>
</comment>
<proteinExistence type="predicted"/>
<protein>
    <recommendedName>
        <fullName evidence="2">DUF6788 domain-containing protein</fullName>
    </recommendedName>
</protein>
<dbReference type="RefSeq" id="WP_094580523.1">
    <property type="nucleotide sequence ID" value="NZ_NHOW01000194.1"/>
</dbReference>
<gene>
    <name evidence="3" type="ORF">DJ83_15310</name>
</gene>
<evidence type="ECO:0000313" key="3">
    <source>
        <dbReference type="EMBL" id="OYR58235.1"/>
    </source>
</evidence>
<dbReference type="Pfam" id="PF20586">
    <property type="entry name" value="DUF6788"/>
    <property type="match status" value="1"/>
</dbReference>
<dbReference type="AlphaFoldDB" id="A0A256INX5"/>